<reference evidence="2" key="1">
    <citation type="submission" date="2023-03" db="EMBL/GenBank/DDBJ databases">
        <title>Massive genome expansion in bonnet fungi (Mycena s.s.) driven by repeated elements and novel gene families across ecological guilds.</title>
        <authorList>
            <consortium name="Lawrence Berkeley National Laboratory"/>
            <person name="Harder C.B."/>
            <person name="Miyauchi S."/>
            <person name="Viragh M."/>
            <person name="Kuo A."/>
            <person name="Thoen E."/>
            <person name="Andreopoulos B."/>
            <person name="Lu D."/>
            <person name="Skrede I."/>
            <person name="Drula E."/>
            <person name="Henrissat B."/>
            <person name="Morin E."/>
            <person name="Kohler A."/>
            <person name="Barry K."/>
            <person name="LaButti K."/>
            <person name="Morin E."/>
            <person name="Salamov A."/>
            <person name="Lipzen A."/>
            <person name="Mereny Z."/>
            <person name="Hegedus B."/>
            <person name="Baldrian P."/>
            <person name="Stursova M."/>
            <person name="Weitz H."/>
            <person name="Taylor A."/>
            <person name="Grigoriev I.V."/>
            <person name="Nagy L.G."/>
            <person name="Martin F."/>
            <person name="Kauserud H."/>
        </authorList>
    </citation>
    <scope>NUCLEOTIDE SEQUENCE</scope>
    <source>
        <strain evidence="2">CBHHK067</strain>
    </source>
</reference>
<protein>
    <submittedName>
        <fullName evidence="2">Uncharacterized protein</fullName>
    </submittedName>
</protein>
<proteinExistence type="predicted"/>
<organism evidence="2 3">
    <name type="scientific">Mycena rosella</name>
    <name type="common">Pink bonnet</name>
    <name type="synonym">Agaricus rosellus</name>
    <dbReference type="NCBI Taxonomy" id="1033263"/>
    <lineage>
        <taxon>Eukaryota</taxon>
        <taxon>Fungi</taxon>
        <taxon>Dikarya</taxon>
        <taxon>Basidiomycota</taxon>
        <taxon>Agaricomycotina</taxon>
        <taxon>Agaricomycetes</taxon>
        <taxon>Agaricomycetidae</taxon>
        <taxon>Agaricales</taxon>
        <taxon>Marasmiineae</taxon>
        <taxon>Mycenaceae</taxon>
        <taxon>Mycena</taxon>
    </lineage>
</organism>
<gene>
    <name evidence="2" type="ORF">B0H17DRAFT_466072</name>
</gene>
<dbReference type="AlphaFoldDB" id="A0AAD7DNH1"/>
<sequence length="211" mass="24060">MVLKWDRKLRVQDLVCGTGSTWRRKMVASIALLSFPMLGQSGDTATRVGRKRRASASPERRLPPNLRDTPEGTDMQLASSSGMLTELGVGDGGAPDMEVAEDSEMQPAITADVDAIELAWSIPPVSSRREMGHGHRRDLLTDSIWAESRDEREWREKQRRREVFNAHVRWARTQADREMGGYAARLHFTEAATRLRTGEMERRQRWTAEWE</sequence>
<accession>A0AAD7DNH1</accession>
<dbReference type="EMBL" id="JARKIE010000042">
    <property type="protein sequence ID" value="KAJ7694386.1"/>
    <property type="molecule type" value="Genomic_DNA"/>
</dbReference>
<comment type="caution">
    <text evidence="2">The sequence shown here is derived from an EMBL/GenBank/DDBJ whole genome shotgun (WGS) entry which is preliminary data.</text>
</comment>
<evidence type="ECO:0000313" key="3">
    <source>
        <dbReference type="Proteomes" id="UP001221757"/>
    </source>
</evidence>
<dbReference type="Proteomes" id="UP001221757">
    <property type="component" value="Unassembled WGS sequence"/>
</dbReference>
<keyword evidence="3" id="KW-1185">Reference proteome</keyword>
<evidence type="ECO:0000256" key="1">
    <source>
        <dbReference type="SAM" id="MobiDB-lite"/>
    </source>
</evidence>
<evidence type="ECO:0000313" key="2">
    <source>
        <dbReference type="EMBL" id="KAJ7694386.1"/>
    </source>
</evidence>
<feature type="region of interest" description="Disordered" evidence="1">
    <location>
        <begin position="43"/>
        <end position="74"/>
    </location>
</feature>
<name>A0AAD7DNH1_MYCRO</name>